<dbReference type="STRING" id="647113.Metok_0879"/>
<dbReference type="AlphaFoldDB" id="F8ALA8"/>
<dbReference type="EMBL" id="CP002792">
    <property type="protein sequence ID" value="AEH06852.1"/>
    <property type="molecule type" value="Genomic_DNA"/>
</dbReference>
<evidence type="ECO:0000313" key="2">
    <source>
        <dbReference type="Proteomes" id="UP000009296"/>
    </source>
</evidence>
<dbReference type="eggNOG" id="arCOG07626">
    <property type="taxonomic scope" value="Archaea"/>
</dbReference>
<dbReference type="RefSeq" id="WP_013867037.1">
    <property type="nucleotide sequence ID" value="NC_015636.1"/>
</dbReference>
<keyword evidence="2" id="KW-1185">Reference proteome</keyword>
<dbReference type="HOGENOM" id="CLU_1478930_0_0_2"/>
<accession>F8ALA8</accession>
<dbReference type="KEGG" id="mok:Metok_0879"/>
<gene>
    <name evidence="1" type="ordered locus">Metok_0879</name>
</gene>
<evidence type="ECO:0000313" key="1">
    <source>
        <dbReference type="EMBL" id="AEH06852.1"/>
    </source>
</evidence>
<dbReference type="GeneID" id="10773029"/>
<name>F8ALA8_METOI</name>
<dbReference type="OrthoDB" id="66046at2157"/>
<reference evidence="1" key="1">
    <citation type="submission" date="2011-05" db="EMBL/GenBank/DDBJ databases">
        <title>Complete sequence of chromosome of Methanothermococcus okinawensis IH1.</title>
        <authorList>
            <consortium name="US DOE Joint Genome Institute"/>
            <person name="Lucas S."/>
            <person name="Han J."/>
            <person name="Lapidus A."/>
            <person name="Cheng J.-F."/>
            <person name="Goodwin L."/>
            <person name="Pitluck S."/>
            <person name="Peters L."/>
            <person name="Mikhailova N."/>
            <person name="Held B."/>
            <person name="Han C."/>
            <person name="Tapia R."/>
            <person name="Land M."/>
            <person name="Hauser L."/>
            <person name="Kyrpides N."/>
            <person name="Ivanova N."/>
            <person name="Pagani I."/>
            <person name="Sieprawska-Lupa M."/>
            <person name="Takai K."/>
            <person name="Miyazaki J."/>
            <person name="Whitman W."/>
            <person name="Woyke T."/>
        </authorList>
    </citation>
    <scope>NUCLEOTIDE SEQUENCE</scope>
    <source>
        <strain evidence="1">IH1</strain>
    </source>
</reference>
<organism evidence="1 2">
    <name type="scientific">Methanothermococcus okinawensis (strain DSM 14208 / JCM 11175 / IH1)</name>
    <dbReference type="NCBI Taxonomy" id="647113"/>
    <lineage>
        <taxon>Archaea</taxon>
        <taxon>Methanobacteriati</taxon>
        <taxon>Methanobacteriota</taxon>
        <taxon>Methanomada group</taxon>
        <taxon>Methanococci</taxon>
        <taxon>Methanococcales</taxon>
        <taxon>Methanococcaceae</taxon>
        <taxon>Methanothermococcus</taxon>
    </lineage>
</organism>
<dbReference type="Proteomes" id="UP000009296">
    <property type="component" value="Chromosome"/>
</dbReference>
<protein>
    <submittedName>
        <fullName evidence="1">Uncharacterized protein</fullName>
    </submittedName>
</protein>
<proteinExistence type="predicted"/>
<sequence>MKVLDHDEINKIINSNVSPHQFICASLLGMIAEFISDPQEIIDVVAKVIGPNLYEVLKSGGYIKDRYLDFEDFINDVNKALGISDRIGVISNNGGALEIYIHHEVMGCRCCPKNIGGAELDGDGCPLALLFEVMGRKAGFNYMAVKGKNGYLNKDGGVCKIKYHIVNYGEYEQVLKKIRAYK</sequence>